<feature type="domain" description="Morc S5" evidence="4">
    <location>
        <begin position="73"/>
        <end position="165"/>
    </location>
</feature>
<reference evidence="5" key="1">
    <citation type="submission" date="2019-09" db="EMBL/GenBank/DDBJ databases">
        <title>Draft genome information of white flower Hibiscus syriacus.</title>
        <authorList>
            <person name="Kim Y.-M."/>
        </authorList>
    </citation>
    <scope>NUCLEOTIDE SEQUENCE [LARGE SCALE GENOMIC DNA]</scope>
    <source>
        <strain evidence="5">YM2019G1</strain>
    </source>
</reference>
<evidence type="ECO:0000256" key="2">
    <source>
        <dbReference type="ARBA" id="ARBA00023204"/>
    </source>
</evidence>
<proteinExistence type="predicted"/>
<evidence type="ECO:0000313" key="6">
    <source>
        <dbReference type="Proteomes" id="UP000436088"/>
    </source>
</evidence>
<protein>
    <recommendedName>
        <fullName evidence="4">Morc S5 domain-containing protein</fullName>
    </recommendedName>
</protein>
<keyword evidence="6" id="KW-1185">Reference proteome</keyword>
<organism evidence="5 6">
    <name type="scientific">Hibiscus syriacus</name>
    <name type="common">Rose of Sharon</name>
    <dbReference type="NCBI Taxonomy" id="106335"/>
    <lineage>
        <taxon>Eukaryota</taxon>
        <taxon>Viridiplantae</taxon>
        <taxon>Streptophyta</taxon>
        <taxon>Embryophyta</taxon>
        <taxon>Tracheophyta</taxon>
        <taxon>Spermatophyta</taxon>
        <taxon>Magnoliopsida</taxon>
        <taxon>eudicotyledons</taxon>
        <taxon>Gunneridae</taxon>
        <taxon>Pentapetalae</taxon>
        <taxon>rosids</taxon>
        <taxon>malvids</taxon>
        <taxon>Malvales</taxon>
        <taxon>Malvaceae</taxon>
        <taxon>Malvoideae</taxon>
        <taxon>Hibiscus</taxon>
    </lineage>
</organism>
<dbReference type="EMBL" id="VEPZ02001761">
    <property type="protein sequence ID" value="KAE8657152.1"/>
    <property type="molecule type" value="Genomic_DNA"/>
</dbReference>
<comment type="caution">
    <text evidence="5">The sequence shown here is derived from an EMBL/GenBank/DDBJ whole genome shotgun (WGS) entry which is preliminary data.</text>
</comment>
<dbReference type="AlphaFoldDB" id="A0A6A2WEV6"/>
<evidence type="ECO:0000259" key="4">
    <source>
        <dbReference type="Pfam" id="PF17942"/>
    </source>
</evidence>
<dbReference type="PANTHER" id="PTHR23336:SF58">
    <property type="entry name" value="PROTEIN MICRORCHIDIA 4"/>
    <property type="match status" value="1"/>
</dbReference>
<dbReference type="Pfam" id="PF17942">
    <property type="entry name" value="Morc6_S5"/>
    <property type="match status" value="1"/>
</dbReference>
<dbReference type="Proteomes" id="UP000436088">
    <property type="component" value="Unassembled WGS sequence"/>
</dbReference>
<feature type="coiled-coil region" evidence="3">
    <location>
        <begin position="288"/>
        <end position="322"/>
    </location>
</feature>
<dbReference type="PANTHER" id="PTHR23336">
    <property type="entry name" value="ZINC FINGER CW-TYPE COILED-COIL DOMAIN PROTEIN 3"/>
    <property type="match status" value="1"/>
</dbReference>
<dbReference type="InterPro" id="IPR041006">
    <property type="entry name" value="Morc_S5"/>
</dbReference>
<sequence>MKSFLISIPPPPPKIPPPPLYSREASFTQHQPKQELVCAAIVIEDIQLRGVNRDEKNIQMAKEYPNSRTFIEAKFRIILRGKDVEHHNIVNDMMLTEIITYRPNPSAEGAPKDLNLAAVVTIGFVKDAKYHIDVQGFNVYHKNRLIETTNYHRIGYAPRRNKKGIEQSLDREEYIQQQENVYRLGQVVFTLKLEQKRKRKSGIPKPVDGGNGRVFNKYDNREKATIDTTKVTTKSGKGISSFKSSSPPTQDVSDDVCEVLPEKQANGSSQKFVTCTIKVEEKYEGGHQHQLLNDLQQERNRRQSLEIELSEALKKIEQLSLEQESIISIFSEERDKRDKEEEKLRKKLKVLYSIHPLSTVIHIQKASNTIQELLDKVRILEMMKSPDNKQERPQRLSRHFVVAMVISLFASKATGSDS</sequence>
<dbReference type="GO" id="GO:0006281">
    <property type="term" value="P:DNA repair"/>
    <property type="evidence" value="ECO:0007669"/>
    <property type="project" value="UniProtKB-KW"/>
</dbReference>
<name>A0A6A2WEV6_HIBSY</name>
<evidence type="ECO:0000256" key="3">
    <source>
        <dbReference type="SAM" id="Coils"/>
    </source>
</evidence>
<accession>A0A6A2WEV6</accession>
<keyword evidence="3" id="KW-0175">Coiled coil</keyword>
<dbReference type="InterPro" id="IPR045261">
    <property type="entry name" value="MORC_ATPase"/>
</dbReference>
<evidence type="ECO:0000256" key="1">
    <source>
        <dbReference type="ARBA" id="ARBA00022763"/>
    </source>
</evidence>
<evidence type="ECO:0000313" key="5">
    <source>
        <dbReference type="EMBL" id="KAE8657152.1"/>
    </source>
</evidence>
<dbReference type="GO" id="GO:0016887">
    <property type="term" value="F:ATP hydrolysis activity"/>
    <property type="evidence" value="ECO:0007669"/>
    <property type="project" value="InterPro"/>
</dbReference>
<gene>
    <name evidence="5" type="ORF">F3Y22_tig00116996pilonHSYRG00069</name>
</gene>
<keyword evidence="1" id="KW-0227">DNA damage</keyword>
<keyword evidence="2" id="KW-0234">DNA repair</keyword>
<dbReference type="GO" id="GO:0005634">
    <property type="term" value="C:nucleus"/>
    <property type="evidence" value="ECO:0007669"/>
    <property type="project" value="TreeGrafter"/>
</dbReference>